<dbReference type="SMART" id="SM00020">
    <property type="entry name" value="Tryp_SPc"/>
    <property type="match status" value="1"/>
</dbReference>
<feature type="chain" id="PRO_5037908653" evidence="2">
    <location>
        <begin position="29"/>
        <end position="506"/>
    </location>
</feature>
<dbReference type="SUPFAM" id="SSF69318">
    <property type="entry name" value="Integrin alpha N-terminal domain"/>
    <property type="match status" value="2"/>
</dbReference>
<dbReference type="PANTHER" id="PTHR44103">
    <property type="entry name" value="PROPROTEIN CONVERTASE P"/>
    <property type="match status" value="1"/>
</dbReference>
<dbReference type="Pfam" id="PF13517">
    <property type="entry name" value="FG-GAP_3"/>
    <property type="match status" value="2"/>
</dbReference>
<dbReference type="PANTHER" id="PTHR44103:SF1">
    <property type="entry name" value="PROPROTEIN CONVERTASE P"/>
    <property type="match status" value="1"/>
</dbReference>
<keyword evidence="1 2" id="KW-0732">Signal</keyword>
<feature type="domain" description="Peptidase S1" evidence="3">
    <location>
        <begin position="16"/>
        <end position="247"/>
    </location>
</feature>
<dbReference type="PROSITE" id="PS50240">
    <property type="entry name" value="TRYPSIN_DOM"/>
    <property type="match status" value="1"/>
</dbReference>
<sequence>MRSRTGQLAGITASLVVAGALASTPATALDGSPAAAKAYPFAAQIDIGGQQACTGALVDPQWVITASTCFVTTPGGGLADGKPVVKTTVRLGSSDLAGSGVQTREVVYLKTSEDRNVVLAKLSNRVQGIAPVKVSSTAPAAGETLKAAGFGRTADEWVPDYLHTGDFTVDYADGVALGLKGVGTSVLCKGDTGGPTFRVKDGIPELVGVNSRSWQGGCLGTDKAETRTSAVASRTDDLGAWVKKTTFRVQDDLTRDGIADLAAVVGDDTLQVYPGDKANGLTGNRIAQLGGTGWKGLTRFAKADFTNDGIADLVTIWADGTLHLAAGDGAGKFGQQTQITYGGTSWGGVKHIAAGDFDGDGNADLMAIRSNNELNFYKGDGEGQVAAGQPTMGGASWDRIQKMTAGDFDGDGIADLATVWSTDNSLHIYSGNGDGSVVDSTIGYGGNTWTTVRIMTAGDYTGDGIADLMTVWNDGSMRLYKGNGQGDIVASTKVGTLNWANVRRIM</sequence>
<dbReference type="InterPro" id="IPR009003">
    <property type="entry name" value="Peptidase_S1_PA"/>
</dbReference>
<name>A0A918X9P6_9ACTN</name>
<keyword evidence="4" id="KW-0378">Hydrolase</keyword>
<evidence type="ECO:0000259" key="3">
    <source>
        <dbReference type="PROSITE" id="PS50240"/>
    </source>
</evidence>
<proteinExistence type="predicted"/>
<evidence type="ECO:0000256" key="1">
    <source>
        <dbReference type="ARBA" id="ARBA00022729"/>
    </source>
</evidence>
<organism evidence="4 5">
    <name type="scientific">Streptomyces finlayi</name>
    <dbReference type="NCBI Taxonomy" id="67296"/>
    <lineage>
        <taxon>Bacteria</taxon>
        <taxon>Bacillati</taxon>
        <taxon>Actinomycetota</taxon>
        <taxon>Actinomycetes</taxon>
        <taxon>Kitasatosporales</taxon>
        <taxon>Streptomycetaceae</taxon>
        <taxon>Streptomyces</taxon>
    </lineage>
</organism>
<dbReference type="InterPro" id="IPR001314">
    <property type="entry name" value="Peptidase_S1A"/>
</dbReference>
<dbReference type="InterPro" id="IPR001254">
    <property type="entry name" value="Trypsin_dom"/>
</dbReference>
<evidence type="ECO:0000313" key="5">
    <source>
        <dbReference type="Proteomes" id="UP000638353"/>
    </source>
</evidence>
<dbReference type="Proteomes" id="UP000638353">
    <property type="component" value="Unassembled WGS sequence"/>
</dbReference>
<dbReference type="Gene3D" id="2.40.10.10">
    <property type="entry name" value="Trypsin-like serine proteases"/>
    <property type="match status" value="1"/>
</dbReference>
<evidence type="ECO:0000256" key="2">
    <source>
        <dbReference type="SAM" id="SignalP"/>
    </source>
</evidence>
<dbReference type="Gene3D" id="2.130.10.130">
    <property type="entry name" value="Integrin alpha, N-terminal"/>
    <property type="match status" value="1"/>
</dbReference>
<dbReference type="InterPro" id="IPR043504">
    <property type="entry name" value="Peptidase_S1_PA_chymotrypsin"/>
</dbReference>
<dbReference type="PRINTS" id="PR00722">
    <property type="entry name" value="CHYMOTRYPSIN"/>
</dbReference>
<dbReference type="EMBL" id="BMVC01000037">
    <property type="protein sequence ID" value="GHD19919.1"/>
    <property type="molecule type" value="Genomic_DNA"/>
</dbReference>
<feature type="signal peptide" evidence="2">
    <location>
        <begin position="1"/>
        <end position="28"/>
    </location>
</feature>
<comment type="caution">
    <text evidence="4">The sequence shown here is derived from an EMBL/GenBank/DDBJ whole genome shotgun (WGS) entry which is preliminary data.</text>
</comment>
<dbReference type="RefSeq" id="WP_189828677.1">
    <property type="nucleotide sequence ID" value="NZ_BMVC01000037.1"/>
</dbReference>
<dbReference type="Pfam" id="PF00089">
    <property type="entry name" value="Trypsin"/>
    <property type="match status" value="1"/>
</dbReference>
<reference evidence="4" key="1">
    <citation type="journal article" date="2014" name="Int. J. Syst. Evol. Microbiol.">
        <title>Complete genome sequence of Corynebacterium casei LMG S-19264T (=DSM 44701T), isolated from a smear-ripened cheese.</title>
        <authorList>
            <consortium name="US DOE Joint Genome Institute (JGI-PGF)"/>
            <person name="Walter F."/>
            <person name="Albersmeier A."/>
            <person name="Kalinowski J."/>
            <person name="Ruckert C."/>
        </authorList>
    </citation>
    <scope>NUCLEOTIDE SEQUENCE</scope>
    <source>
        <strain evidence="4">JCM 4637</strain>
    </source>
</reference>
<gene>
    <name evidence="4" type="ORF">GCM10010334_83940</name>
</gene>
<evidence type="ECO:0000313" key="4">
    <source>
        <dbReference type="EMBL" id="GHD19919.1"/>
    </source>
</evidence>
<dbReference type="SUPFAM" id="SSF50494">
    <property type="entry name" value="Trypsin-like serine proteases"/>
    <property type="match status" value="1"/>
</dbReference>
<accession>A0A918X9P6</accession>
<dbReference type="AlphaFoldDB" id="A0A918X9P6"/>
<dbReference type="GO" id="GO:0006508">
    <property type="term" value="P:proteolysis"/>
    <property type="evidence" value="ECO:0007669"/>
    <property type="project" value="InterPro"/>
</dbReference>
<protein>
    <submittedName>
        <fullName evidence="4">Hydrolase</fullName>
    </submittedName>
</protein>
<dbReference type="GO" id="GO:0004252">
    <property type="term" value="F:serine-type endopeptidase activity"/>
    <property type="evidence" value="ECO:0007669"/>
    <property type="project" value="InterPro"/>
</dbReference>
<dbReference type="InterPro" id="IPR028994">
    <property type="entry name" value="Integrin_alpha_N"/>
</dbReference>
<dbReference type="InterPro" id="IPR013517">
    <property type="entry name" value="FG-GAP"/>
</dbReference>
<reference evidence="4" key="2">
    <citation type="submission" date="2020-09" db="EMBL/GenBank/DDBJ databases">
        <authorList>
            <person name="Sun Q."/>
            <person name="Ohkuma M."/>
        </authorList>
    </citation>
    <scope>NUCLEOTIDE SEQUENCE</scope>
    <source>
        <strain evidence="4">JCM 4637</strain>
    </source>
</reference>